<gene>
    <name evidence="1" type="ORF">PZ740_02960</name>
</gene>
<organism evidence="1 2">
    <name type="scientific">Marinimicrococcus flavescens</name>
    <dbReference type="NCBI Taxonomy" id="3031815"/>
    <lineage>
        <taxon>Bacteria</taxon>
        <taxon>Pseudomonadati</taxon>
        <taxon>Pseudomonadota</taxon>
        <taxon>Alphaproteobacteria</taxon>
        <taxon>Geminicoccales</taxon>
        <taxon>Geminicoccaceae</taxon>
        <taxon>Marinimicrococcus</taxon>
    </lineage>
</organism>
<protein>
    <recommendedName>
        <fullName evidence="3">CBS domain-containing protein</fullName>
    </recommendedName>
</protein>
<dbReference type="Proteomes" id="UP001301140">
    <property type="component" value="Unassembled WGS sequence"/>
</dbReference>
<proteinExistence type="predicted"/>
<accession>A0AAP3UYW9</accession>
<evidence type="ECO:0008006" key="3">
    <source>
        <dbReference type="Google" id="ProtNLM"/>
    </source>
</evidence>
<evidence type="ECO:0000313" key="2">
    <source>
        <dbReference type="Proteomes" id="UP001301140"/>
    </source>
</evidence>
<dbReference type="RefSeq" id="WP_327787757.1">
    <property type="nucleotide sequence ID" value="NZ_JARGEQ010000016.1"/>
</dbReference>
<reference evidence="1 2" key="1">
    <citation type="submission" date="2023-03" db="EMBL/GenBank/DDBJ databases">
        <title>YIM 152171 draft genome.</title>
        <authorList>
            <person name="Yang Z."/>
        </authorList>
    </citation>
    <scope>NUCLEOTIDE SEQUENCE [LARGE SCALE GENOMIC DNA]</scope>
    <source>
        <strain evidence="1 2">YIM 152171</strain>
    </source>
</reference>
<sequence length="173" mass="18285">MDAVDLPVLPAIASPPEALAAMRQRRRSAVLVDGGESFGVLDLEETLRGIRGGVSRIGMLDVARDVLVVHPRAILDAAANLLRPALSKTAFETILADAGARFGLLSILPRSDVAFLLTRSEKDSLSRGAAPTTCWCSRRDDHVFGRDEVSPGQSCPDCVVEIGTISCDDAGCG</sequence>
<keyword evidence="2" id="KW-1185">Reference proteome</keyword>
<name>A0AAP3UYW9_9PROT</name>
<dbReference type="EMBL" id="JARGEQ010000016">
    <property type="protein sequence ID" value="MDF1585341.1"/>
    <property type="molecule type" value="Genomic_DNA"/>
</dbReference>
<comment type="caution">
    <text evidence="1">The sequence shown here is derived from an EMBL/GenBank/DDBJ whole genome shotgun (WGS) entry which is preliminary data.</text>
</comment>
<dbReference type="AlphaFoldDB" id="A0AAP3UYW9"/>
<evidence type="ECO:0000313" key="1">
    <source>
        <dbReference type="EMBL" id="MDF1585341.1"/>
    </source>
</evidence>